<dbReference type="SUPFAM" id="SSF54427">
    <property type="entry name" value="NTF2-like"/>
    <property type="match status" value="1"/>
</dbReference>
<dbReference type="InterPro" id="IPR032710">
    <property type="entry name" value="NTF2-like_dom_sf"/>
</dbReference>
<dbReference type="Pfam" id="PF16156">
    <property type="entry name" value="DUF4864"/>
    <property type="match status" value="1"/>
</dbReference>
<evidence type="ECO:0000313" key="1">
    <source>
        <dbReference type="EMBL" id="SME93789.1"/>
    </source>
</evidence>
<dbReference type="AlphaFoldDB" id="A0A1Y6B5S7"/>
<sequence length="155" mass="16604">MANPRSLPGHAALPVPRSPVLLLPILLLVAGLLAAAPARAQDAEAIRAVIGQQLDAFRRDDGGAAFSYASPGIQARFGNAATFMEMVRAGYPAVYRPLEVEFRKLSLEDGKAVQEVYFVGADGKAALALYLMERQPDGSWRINGVRMVALPETIS</sequence>
<reference evidence="1 2" key="1">
    <citation type="submission" date="2017-04" db="EMBL/GenBank/DDBJ databases">
        <authorList>
            <person name="Afonso C.L."/>
            <person name="Miller P.J."/>
            <person name="Scott M.A."/>
            <person name="Spackman E."/>
            <person name="Goraichik I."/>
            <person name="Dimitrov K.M."/>
            <person name="Suarez D.L."/>
            <person name="Swayne D.E."/>
        </authorList>
    </citation>
    <scope>NUCLEOTIDE SEQUENCE [LARGE SCALE GENOMIC DNA]</scope>
    <source>
        <strain evidence="1 2">USBA 355</strain>
    </source>
</reference>
<dbReference type="STRING" id="560819.SAMN05428998_101608"/>
<dbReference type="EMBL" id="FWZX01000001">
    <property type="protein sequence ID" value="SME93789.1"/>
    <property type="molecule type" value="Genomic_DNA"/>
</dbReference>
<keyword evidence="2" id="KW-1185">Reference proteome</keyword>
<gene>
    <name evidence="1" type="ORF">SAMN05428998_101608</name>
</gene>
<dbReference type="RefSeq" id="WP_085120931.1">
    <property type="nucleotide sequence ID" value="NZ_FWZX01000001.1"/>
</dbReference>
<organism evidence="1 2">
    <name type="scientific">Tistlia consotensis USBA 355</name>
    <dbReference type="NCBI Taxonomy" id="560819"/>
    <lineage>
        <taxon>Bacteria</taxon>
        <taxon>Pseudomonadati</taxon>
        <taxon>Pseudomonadota</taxon>
        <taxon>Alphaproteobacteria</taxon>
        <taxon>Rhodospirillales</taxon>
        <taxon>Rhodovibrionaceae</taxon>
        <taxon>Tistlia</taxon>
    </lineage>
</organism>
<evidence type="ECO:0000313" key="2">
    <source>
        <dbReference type="Proteomes" id="UP000192917"/>
    </source>
</evidence>
<proteinExistence type="predicted"/>
<dbReference type="Proteomes" id="UP000192917">
    <property type="component" value="Unassembled WGS sequence"/>
</dbReference>
<accession>A0A1Y6B5S7</accession>
<name>A0A1Y6B5S7_9PROT</name>
<dbReference type="InterPro" id="IPR032347">
    <property type="entry name" value="DUF4864"/>
</dbReference>
<protein>
    <recommendedName>
        <fullName evidence="3">DUF4864 domain-containing protein</fullName>
    </recommendedName>
</protein>
<evidence type="ECO:0008006" key="3">
    <source>
        <dbReference type="Google" id="ProtNLM"/>
    </source>
</evidence>